<proteinExistence type="predicted"/>
<accession>A0AAW1MCH3</accession>
<evidence type="ECO:0000256" key="1">
    <source>
        <dbReference type="SAM" id="MobiDB-lite"/>
    </source>
</evidence>
<keyword evidence="3" id="KW-1185">Reference proteome</keyword>
<gene>
    <name evidence="2" type="ORF">QE152_g7952</name>
</gene>
<protein>
    <submittedName>
        <fullName evidence="2">Uncharacterized protein</fullName>
    </submittedName>
</protein>
<sequence length="68" mass="7772">MHTTQHGGAPTPTHECNQDVELSNKEMTTQERVVTEAWLIARPSCSGRSMQQVLKKKIQNKIEQLRKL</sequence>
<dbReference type="EMBL" id="JASPKY010000060">
    <property type="protein sequence ID" value="KAK9744229.1"/>
    <property type="molecule type" value="Genomic_DNA"/>
</dbReference>
<comment type="caution">
    <text evidence="2">The sequence shown here is derived from an EMBL/GenBank/DDBJ whole genome shotgun (WGS) entry which is preliminary data.</text>
</comment>
<reference evidence="2 3" key="1">
    <citation type="journal article" date="2024" name="BMC Genomics">
        <title>De novo assembly and annotation of Popillia japonica's genome with initial clues to its potential as an invasive pest.</title>
        <authorList>
            <person name="Cucini C."/>
            <person name="Boschi S."/>
            <person name="Funari R."/>
            <person name="Cardaioli E."/>
            <person name="Iannotti N."/>
            <person name="Marturano G."/>
            <person name="Paoli F."/>
            <person name="Bruttini M."/>
            <person name="Carapelli A."/>
            <person name="Frati F."/>
            <person name="Nardi F."/>
        </authorList>
    </citation>
    <scope>NUCLEOTIDE SEQUENCE [LARGE SCALE GENOMIC DNA]</scope>
    <source>
        <strain evidence="2">DMR45628</strain>
    </source>
</reference>
<dbReference type="AlphaFoldDB" id="A0AAW1MCH3"/>
<feature type="region of interest" description="Disordered" evidence="1">
    <location>
        <begin position="1"/>
        <end position="28"/>
    </location>
</feature>
<name>A0AAW1MCH3_POPJA</name>
<evidence type="ECO:0000313" key="3">
    <source>
        <dbReference type="Proteomes" id="UP001458880"/>
    </source>
</evidence>
<evidence type="ECO:0000313" key="2">
    <source>
        <dbReference type="EMBL" id="KAK9744229.1"/>
    </source>
</evidence>
<dbReference type="Proteomes" id="UP001458880">
    <property type="component" value="Unassembled WGS sequence"/>
</dbReference>
<organism evidence="2 3">
    <name type="scientific">Popillia japonica</name>
    <name type="common">Japanese beetle</name>
    <dbReference type="NCBI Taxonomy" id="7064"/>
    <lineage>
        <taxon>Eukaryota</taxon>
        <taxon>Metazoa</taxon>
        <taxon>Ecdysozoa</taxon>
        <taxon>Arthropoda</taxon>
        <taxon>Hexapoda</taxon>
        <taxon>Insecta</taxon>
        <taxon>Pterygota</taxon>
        <taxon>Neoptera</taxon>
        <taxon>Endopterygota</taxon>
        <taxon>Coleoptera</taxon>
        <taxon>Polyphaga</taxon>
        <taxon>Scarabaeiformia</taxon>
        <taxon>Scarabaeidae</taxon>
        <taxon>Rutelinae</taxon>
        <taxon>Popillia</taxon>
    </lineage>
</organism>